<accession>A0A6L9MGT9</accession>
<organism evidence="1 2">
    <name type="scientific">Aurantimonas aggregata</name>
    <dbReference type="NCBI Taxonomy" id="2047720"/>
    <lineage>
        <taxon>Bacteria</taxon>
        <taxon>Pseudomonadati</taxon>
        <taxon>Pseudomonadota</taxon>
        <taxon>Alphaproteobacteria</taxon>
        <taxon>Hyphomicrobiales</taxon>
        <taxon>Aurantimonadaceae</taxon>
        <taxon>Aurantimonas</taxon>
    </lineage>
</organism>
<comment type="caution">
    <text evidence="1">The sequence shown here is derived from an EMBL/GenBank/DDBJ whole genome shotgun (WGS) entry which is preliminary data.</text>
</comment>
<dbReference type="AlphaFoldDB" id="A0A6L9MGT9"/>
<dbReference type="Proteomes" id="UP000476332">
    <property type="component" value="Unassembled WGS sequence"/>
</dbReference>
<dbReference type="RefSeq" id="WP_163043766.1">
    <property type="nucleotide sequence ID" value="NZ_JAAAMJ010000005.1"/>
</dbReference>
<dbReference type="EMBL" id="JAAAMJ010000005">
    <property type="protein sequence ID" value="NDV87029.1"/>
    <property type="molecule type" value="Genomic_DNA"/>
</dbReference>
<protein>
    <submittedName>
        <fullName evidence="1">Uncharacterized protein</fullName>
    </submittedName>
</protein>
<reference evidence="1 2" key="1">
    <citation type="submission" date="2020-01" db="EMBL/GenBank/DDBJ databases">
        <title>Genomes of bacteria type strains.</title>
        <authorList>
            <person name="Chen J."/>
            <person name="Zhu S."/>
            <person name="Chen J."/>
        </authorList>
    </citation>
    <scope>NUCLEOTIDE SEQUENCE [LARGE SCALE GENOMIC DNA]</scope>
    <source>
        <strain evidence="1 2">KCTC 52919</strain>
    </source>
</reference>
<sequence>MTDQERINRLEQYIRAEEKQRDWLLVVDWSGDWRDAKQAAEDSDRKIAALQSLIARLRAREAEIY</sequence>
<evidence type="ECO:0000313" key="2">
    <source>
        <dbReference type="Proteomes" id="UP000476332"/>
    </source>
</evidence>
<proteinExistence type="predicted"/>
<name>A0A6L9MGT9_9HYPH</name>
<keyword evidence="2" id="KW-1185">Reference proteome</keyword>
<gene>
    <name evidence="1" type="ORF">GTW51_09975</name>
</gene>
<evidence type="ECO:0000313" key="1">
    <source>
        <dbReference type="EMBL" id="NDV87029.1"/>
    </source>
</evidence>